<feature type="compositionally biased region" description="Basic residues" evidence="1">
    <location>
        <begin position="472"/>
        <end position="482"/>
    </location>
</feature>
<feature type="compositionally biased region" description="Polar residues" evidence="1">
    <location>
        <begin position="335"/>
        <end position="359"/>
    </location>
</feature>
<sequence length="502" mass="52434">MTGDTGIITTSQSPTSLAVITSLSYTTTSFQSTSDHDTIGPTHSTLHTKQLRLDTIFNTFYSKQEHFWVVDMEYDNDPTNPQGSVHPPNDMAQGIEQPYGNANVEPAAGYGPSPLACDELTQSQQNSGYVNAPGSTTGYQNEWHPDGLVGYNAGWNGGQYGPIPHANGHHGYNPVSYDPTPQDGAYGSHSHNTAFSQPGNGATPMAAVPYNNQFHSAEGAVPNSGSHHPGRQADPYIGHSRRIALSQHGNGANPMAAVPYNNQFHSAEGAIQQANNVVWGEAYSDLDATRYNNSHIGNNNTPMGMINPGGSSTSGNMNHTNNDHFAYQARAGSITTPASGLTPAHTTGPNAPGTNSPNPTGDAGPATTNIANFPPPNNLNVMPAGAANVSHPVTSGSAGQSIQSVAGPPGGVPGLAPVERRRPIVIDKVGLYACSRCFIPGLTTQGLCGRCRNIGRATKDRRRAGIPPARGIHGKGRRRGPRKDRDGPSGGQGMGGGSMATA</sequence>
<organism evidence="2 3">
    <name type="scientific">Sordaria brevicollis</name>
    <dbReference type="NCBI Taxonomy" id="83679"/>
    <lineage>
        <taxon>Eukaryota</taxon>
        <taxon>Fungi</taxon>
        <taxon>Dikarya</taxon>
        <taxon>Ascomycota</taxon>
        <taxon>Pezizomycotina</taxon>
        <taxon>Sordariomycetes</taxon>
        <taxon>Sordariomycetidae</taxon>
        <taxon>Sordariales</taxon>
        <taxon>Sordariaceae</taxon>
        <taxon>Sordaria</taxon>
    </lineage>
</organism>
<feature type="region of interest" description="Disordered" evidence="1">
    <location>
        <begin position="335"/>
        <end position="369"/>
    </location>
</feature>
<feature type="compositionally biased region" description="Gly residues" evidence="1">
    <location>
        <begin position="488"/>
        <end position="502"/>
    </location>
</feature>
<reference evidence="2" key="2">
    <citation type="submission" date="2023-07" db="EMBL/GenBank/DDBJ databases">
        <authorList>
            <consortium name="Lawrence Berkeley National Laboratory"/>
            <person name="Haridas S."/>
            <person name="Hensen N."/>
            <person name="Bonometti L."/>
            <person name="Westerberg I."/>
            <person name="Brannstrom I.O."/>
            <person name="Guillou S."/>
            <person name="Cros-Aarteil S."/>
            <person name="Calhoun S."/>
            <person name="Kuo A."/>
            <person name="Mondo S."/>
            <person name="Pangilinan J."/>
            <person name="Riley R."/>
            <person name="LaButti K."/>
            <person name="Andreopoulos B."/>
            <person name="Lipzen A."/>
            <person name="Chen C."/>
            <person name="Yanf M."/>
            <person name="Daum C."/>
            <person name="Ng V."/>
            <person name="Clum A."/>
            <person name="Steindorff A."/>
            <person name="Ohm R."/>
            <person name="Martin F."/>
            <person name="Silar P."/>
            <person name="Natvig D."/>
            <person name="Lalanne C."/>
            <person name="Gautier V."/>
            <person name="Ament-velasquez S.L."/>
            <person name="Kruys A."/>
            <person name="Hutchinson M.I."/>
            <person name="Powell A.J."/>
            <person name="Barry K."/>
            <person name="Miller A.N."/>
            <person name="Grigoriev I.V."/>
            <person name="Debuchy R."/>
            <person name="Gladieux P."/>
            <person name="Thoren M.H."/>
            <person name="Johannesson H."/>
        </authorList>
    </citation>
    <scope>NUCLEOTIDE SEQUENCE</scope>
    <source>
        <strain evidence="2">FGSC 1904</strain>
    </source>
</reference>
<dbReference type="Proteomes" id="UP001281003">
    <property type="component" value="Unassembled WGS sequence"/>
</dbReference>
<name>A0AAE0UDG8_SORBR</name>
<accession>A0AAE0UDG8</accession>
<feature type="region of interest" description="Disordered" evidence="1">
    <location>
        <begin position="459"/>
        <end position="502"/>
    </location>
</feature>
<protein>
    <submittedName>
        <fullName evidence="2">Uncharacterized protein</fullName>
    </submittedName>
</protein>
<reference evidence="2" key="1">
    <citation type="journal article" date="2023" name="Mol. Phylogenet. Evol.">
        <title>Genome-scale phylogeny and comparative genomics of the fungal order Sordariales.</title>
        <authorList>
            <person name="Hensen N."/>
            <person name="Bonometti L."/>
            <person name="Westerberg I."/>
            <person name="Brannstrom I.O."/>
            <person name="Guillou S."/>
            <person name="Cros-Aarteil S."/>
            <person name="Calhoun S."/>
            <person name="Haridas S."/>
            <person name="Kuo A."/>
            <person name="Mondo S."/>
            <person name="Pangilinan J."/>
            <person name="Riley R."/>
            <person name="LaButti K."/>
            <person name="Andreopoulos B."/>
            <person name="Lipzen A."/>
            <person name="Chen C."/>
            <person name="Yan M."/>
            <person name="Daum C."/>
            <person name="Ng V."/>
            <person name="Clum A."/>
            <person name="Steindorff A."/>
            <person name="Ohm R.A."/>
            <person name="Martin F."/>
            <person name="Silar P."/>
            <person name="Natvig D.O."/>
            <person name="Lalanne C."/>
            <person name="Gautier V."/>
            <person name="Ament-Velasquez S.L."/>
            <person name="Kruys A."/>
            <person name="Hutchinson M.I."/>
            <person name="Powell A.J."/>
            <person name="Barry K."/>
            <person name="Miller A.N."/>
            <person name="Grigoriev I.V."/>
            <person name="Debuchy R."/>
            <person name="Gladieux P."/>
            <person name="Hiltunen Thoren M."/>
            <person name="Johannesson H."/>
        </authorList>
    </citation>
    <scope>NUCLEOTIDE SEQUENCE</scope>
    <source>
        <strain evidence="2">FGSC 1904</strain>
    </source>
</reference>
<evidence type="ECO:0000313" key="3">
    <source>
        <dbReference type="Proteomes" id="UP001281003"/>
    </source>
</evidence>
<feature type="region of interest" description="Disordered" evidence="1">
    <location>
        <begin position="181"/>
        <end position="200"/>
    </location>
</feature>
<proteinExistence type="predicted"/>
<dbReference type="EMBL" id="JAUTDP010000005">
    <property type="protein sequence ID" value="KAK3399414.1"/>
    <property type="molecule type" value="Genomic_DNA"/>
</dbReference>
<feature type="compositionally biased region" description="Polar residues" evidence="1">
    <location>
        <begin position="189"/>
        <end position="200"/>
    </location>
</feature>
<dbReference type="AlphaFoldDB" id="A0AAE0UDG8"/>
<evidence type="ECO:0000256" key="1">
    <source>
        <dbReference type="SAM" id="MobiDB-lite"/>
    </source>
</evidence>
<keyword evidence="3" id="KW-1185">Reference proteome</keyword>
<comment type="caution">
    <text evidence="2">The sequence shown here is derived from an EMBL/GenBank/DDBJ whole genome shotgun (WGS) entry which is preliminary data.</text>
</comment>
<gene>
    <name evidence="2" type="ORF">B0T20DRAFT_392429</name>
</gene>
<evidence type="ECO:0000313" key="2">
    <source>
        <dbReference type="EMBL" id="KAK3399414.1"/>
    </source>
</evidence>